<keyword evidence="1" id="KW-0805">Transcription regulation</keyword>
<dbReference type="PANTHER" id="PTHR43280">
    <property type="entry name" value="ARAC-FAMILY TRANSCRIPTIONAL REGULATOR"/>
    <property type="match status" value="1"/>
</dbReference>
<keyword evidence="6" id="KW-1185">Reference proteome</keyword>
<evidence type="ECO:0000256" key="3">
    <source>
        <dbReference type="ARBA" id="ARBA00023163"/>
    </source>
</evidence>
<dbReference type="Pfam" id="PF12833">
    <property type="entry name" value="HTH_18"/>
    <property type="match status" value="1"/>
</dbReference>
<dbReference type="PRINTS" id="PR00032">
    <property type="entry name" value="HTHARAC"/>
</dbReference>
<dbReference type="InterPro" id="IPR018060">
    <property type="entry name" value="HTH_AraC"/>
</dbReference>
<proteinExistence type="predicted"/>
<keyword evidence="3" id="KW-0804">Transcription</keyword>
<dbReference type="InterPro" id="IPR009057">
    <property type="entry name" value="Homeodomain-like_sf"/>
</dbReference>
<dbReference type="SUPFAM" id="SSF46689">
    <property type="entry name" value="Homeodomain-like"/>
    <property type="match status" value="1"/>
</dbReference>
<dbReference type="EMBL" id="BAABFL010000324">
    <property type="protein sequence ID" value="GAA4649859.1"/>
    <property type="molecule type" value="Genomic_DNA"/>
</dbReference>
<dbReference type="SMART" id="SM00342">
    <property type="entry name" value="HTH_ARAC"/>
    <property type="match status" value="1"/>
</dbReference>
<sequence length="195" mass="23092">MLTFQTDFIESGYRNRLLLQEAFATFSVDRACIKLDQLGYRHLDHLGEIMDDEIHRETPDWDLLESLLTAFLHYLTRYLPDFTPESVYIDPRIMTLVDLLEAHYRQQRHTSFYAEQIGLTPKRLNELTRQHLGKTVTQLLHERVIVEARRELTFTPKTIKTIAYELGFEDVAYFCRFFRRETGVSPLGFRKLVFA</sequence>
<dbReference type="InterPro" id="IPR020449">
    <property type="entry name" value="Tscrpt_reg_AraC-type_HTH"/>
</dbReference>
<feature type="domain" description="HTH araC/xylS-type" evidence="4">
    <location>
        <begin position="94"/>
        <end position="192"/>
    </location>
</feature>
<evidence type="ECO:0000313" key="6">
    <source>
        <dbReference type="Proteomes" id="UP001500604"/>
    </source>
</evidence>
<evidence type="ECO:0000256" key="1">
    <source>
        <dbReference type="ARBA" id="ARBA00023015"/>
    </source>
</evidence>
<gene>
    <name evidence="5" type="ORF">GCM10023116_21400</name>
</gene>
<protein>
    <recommendedName>
        <fullName evidence="4">HTH araC/xylS-type domain-containing protein</fullName>
    </recommendedName>
</protein>
<accession>A0ABP8V394</accession>
<evidence type="ECO:0000259" key="4">
    <source>
        <dbReference type="PROSITE" id="PS01124"/>
    </source>
</evidence>
<dbReference type="Proteomes" id="UP001500604">
    <property type="component" value="Unassembled WGS sequence"/>
</dbReference>
<evidence type="ECO:0000256" key="2">
    <source>
        <dbReference type="ARBA" id="ARBA00023125"/>
    </source>
</evidence>
<dbReference type="RefSeq" id="WP_345195872.1">
    <property type="nucleotide sequence ID" value="NZ_BAABFL010000324.1"/>
</dbReference>
<comment type="caution">
    <text evidence="5">The sequence shown here is derived from an EMBL/GenBank/DDBJ whole genome shotgun (WGS) entry which is preliminary data.</text>
</comment>
<organism evidence="5 6">
    <name type="scientific">Kistimonas scapharcae</name>
    <dbReference type="NCBI Taxonomy" id="1036133"/>
    <lineage>
        <taxon>Bacteria</taxon>
        <taxon>Pseudomonadati</taxon>
        <taxon>Pseudomonadota</taxon>
        <taxon>Gammaproteobacteria</taxon>
        <taxon>Oceanospirillales</taxon>
        <taxon>Endozoicomonadaceae</taxon>
        <taxon>Kistimonas</taxon>
    </lineage>
</organism>
<name>A0ABP8V394_9GAMM</name>
<dbReference type="Gene3D" id="1.10.10.60">
    <property type="entry name" value="Homeodomain-like"/>
    <property type="match status" value="1"/>
</dbReference>
<dbReference type="PANTHER" id="PTHR43280:SF32">
    <property type="entry name" value="TRANSCRIPTIONAL REGULATORY PROTEIN"/>
    <property type="match status" value="1"/>
</dbReference>
<reference evidence="6" key="1">
    <citation type="journal article" date="2019" name="Int. J. Syst. Evol. Microbiol.">
        <title>The Global Catalogue of Microorganisms (GCM) 10K type strain sequencing project: providing services to taxonomists for standard genome sequencing and annotation.</title>
        <authorList>
            <consortium name="The Broad Institute Genomics Platform"/>
            <consortium name="The Broad Institute Genome Sequencing Center for Infectious Disease"/>
            <person name="Wu L."/>
            <person name="Ma J."/>
        </authorList>
    </citation>
    <scope>NUCLEOTIDE SEQUENCE [LARGE SCALE GENOMIC DNA]</scope>
    <source>
        <strain evidence="6">JCM 17805</strain>
    </source>
</reference>
<evidence type="ECO:0000313" key="5">
    <source>
        <dbReference type="EMBL" id="GAA4649859.1"/>
    </source>
</evidence>
<dbReference type="PROSITE" id="PS01124">
    <property type="entry name" value="HTH_ARAC_FAMILY_2"/>
    <property type="match status" value="1"/>
</dbReference>
<keyword evidence="2" id="KW-0238">DNA-binding</keyword>